<organism evidence="6 7">
    <name type="scientific">Posidoniimonas corsicana</name>
    <dbReference type="NCBI Taxonomy" id="1938618"/>
    <lineage>
        <taxon>Bacteria</taxon>
        <taxon>Pseudomonadati</taxon>
        <taxon>Planctomycetota</taxon>
        <taxon>Planctomycetia</taxon>
        <taxon>Pirellulales</taxon>
        <taxon>Lacipirellulaceae</taxon>
        <taxon>Posidoniimonas</taxon>
    </lineage>
</organism>
<dbReference type="OrthoDB" id="237120at2"/>
<dbReference type="PANTHER" id="PTHR43108">
    <property type="entry name" value="N-ACETYLGLUCOSAMINE-6-SULFATASE FAMILY MEMBER"/>
    <property type="match status" value="1"/>
</dbReference>
<evidence type="ECO:0000313" key="7">
    <source>
        <dbReference type="Proteomes" id="UP000316714"/>
    </source>
</evidence>
<name>A0A5C5VBS9_9BACT</name>
<feature type="chain" id="PRO_5023018364" evidence="4">
    <location>
        <begin position="23"/>
        <end position="522"/>
    </location>
</feature>
<proteinExistence type="inferred from homology"/>
<accession>A0A5C5VBS9</accession>
<dbReference type="CDD" id="cd16031">
    <property type="entry name" value="G6S_like"/>
    <property type="match status" value="1"/>
</dbReference>
<dbReference type="SUPFAM" id="SSF53649">
    <property type="entry name" value="Alkaline phosphatase-like"/>
    <property type="match status" value="1"/>
</dbReference>
<protein>
    <submittedName>
        <fullName evidence="6">Arylsulfatase</fullName>
        <ecNumber evidence="6">3.1.6.1</ecNumber>
    </submittedName>
</protein>
<dbReference type="Pfam" id="PF16347">
    <property type="entry name" value="SGSH_C"/>
    <property type="match status" value="1"/>
</dbReference>
<evidence type="ECO:0000256" key="4">
    <source>
        <dbReference type="SAM" id="SignalP"/>
    </source>
</evidence>
<comment type="similarity">
    <text evidence="1">Belongs to the sulfatase family.</text>
</comment>
<dbReference type="InterPro" id="IPR032506">
    <property type="entry name" value="SGSH_C"/>
</dbReference>
<dbReference type="EC" id="3.1.6.1" evidence="6"/>
<evidence type="ECO:0000256" key="3">
    <source>
        <dbReference type="SAM" id="MobiDB-lite"/>
    </source>
</evidence>
<dbReference type="InterPro" id="IPR017850">
    <property type="entry name" value="Alkaline_phosphatase_core_sf"/>
</dbReference>
<comment type="caution">
    <text evidence="6">The sequence shown here is derived from an EMBL/GenBank/DDBJ whole genome shotgun (WGS) entry which is preliminary data.</text>
</comment>
<dbReference type="PROSITE" id="PS00149">
    <property type="entry name" value="SULFATASE_2"/>
    <property type="match status" value="1"/>
</dbReference>
<keyword evidence="4" id="KW-0732">Signal</keyword>
<evidence type="ECO:0000259" key="5">
    <source>
        <dbReference type="Pfam" id="PF16347"/>
    </source>
</evidence>
<sequence length="522" mass="59722" precursor="true">MHIRLAAILAALSVVPAVESLAGDRPNILLIFNDDHATQAISAYGSRINHTPNIDRIAMEGLRFNRCYVPNSICGPCRAVVLTGKYSHKNGFLNNGNTFDGTQPTFPKLLQQAGYQTAVIGKWHLGSQPTGFDYWDILRGQGTYYNPVLLSEDGERRVEGYCTEIVTDLALDWLQNKRDSDKPFMLMYQQKAPHREWSPPISKLHLYDDVTIPEPPTLFEDYAHRGSAVKHQDMTIAETMDRLDLKLDFPRNLTDEQRAAFEAAYGPKNRAMEAANLTGRDLVRWKYQRYIKDYLRCIDSVDEQLGRVLDWLDESGLADNTLVIYSSDQGFYLGEHGWFDKRWMYEESLRTPCLVRWPGVVEAGRFDDHIVSPLDYAATFLQAAGAEVPADMQGRSLAPLLAGESPDDWRKTFYYHYYEYPGWHYVRRHYGVTDGRYKLIRFYEPDVDEWELYDLLHDPNELNNVAGNPVYRAVRERMVGELERLRSELEVPATDPPASNRKTGPPRRRQPTDLSADAAEAA</sequence>
<feature type="region of interest" description="Disordered" evidence="3">
    <location>
        <begin position="486"/>
        <end position="522"/>
    </location>
</feature>
<reference evidence="6 7" key="1">
    <citation type="submission" date="2019-02" db="EMBL/GenBank/DDBJ databases">
        <title>Deep-cultivation of Planctomycetes and their phenomic and genomic characterization uncovers novel biology.</title>
        <authorList>
            <person name="Wiegand S."/>
            <person name="Jogler M."/>
            <person name="Boedeker C."/>
            <person name="Pinto D."/>
            <person name="Vollmers J."/>
            <person name="Rivas-Marin E."/>
            <person name="Kohn T."/>
            <person name="Peeters S.H."/>
            <person name="Heuer A."/>
            <person name="Rast P."/>
            <person name="Oberbeckmann S."/>
            <person name="Bunk B."/>
            <person name="Jeske O."/>
            <person name="Meyerdierks A."/>
            <person name="Storesund J.E."/>
            <person name="Kallscheuer N."/>
            <person name="Luecker S."/>
            <person name="Lage O.M."/>
            <person name="Pohl T."/>
            <person name="Merkel B.J."/>
            <person name="Hornburger P."/>
            <person name="Mueller R.-W."/>
            <person name="Bruemmer F."/>
            <person name="Labrenz M."/>
            <person name="Spormann A.M."/>
            <person name="Op Den Camp H."/>
            <person name="Overmann J."/>
            <person name="Amann R."/>
            <person name="Jetten M.S.M."/>
            <person name="Mascher T."/>
            <person name="Medema M.H."/>
            <person name="Devos D.P."/>
            <person name="Kaster A.-K."/>
            <person name="Ovreas L."/>
            <person name="Rohde M."/>
            <person name="Galperin M.Y."/>
            <person name="Jogler C."/>
        </authorList>
    </citation>
    <scope>NUCLEOTIDE SEQUENCE [LARGE SCALE GENOMIC DNA]</scope>
    <source>
        <strain evidence="6 7">KOR34</strain>
    </source>
</reference>
<feature type="signal peptide" evidence="4">
    <location>
        <begin position="1"/>
        <end position="22"/>
    </location>
</feature>
<evidence type="ECO:0000313" key="6">
    <source>
        <dbReference type="EMBL" id="TWT35427.1"/>
    </source>
</evidence>
<dbReference type="RefSeq" id="WP_146561590.1">
    <property type="nucleotide sequence ID" value="NZ_SIHJ01000001.1"/>
</dbReference>
<feature type="domain" description="N-sulphoglucosamine sulphohydrolase C-terminal" evidence="5">
    <location>
        <begin position="334"/>
        <end position="487"/>
    </location>
</feature>
<keyword evidence="2 6" id="KW-0378">Hydrolase</keyword>
<evidence type="ECO:0000256" key="1">
    <source>
        <dbReference type="ARBA" id="ARBA00008779"/>
    </source>
</evidence>
<dbReference type="Gene3D" id="3.40.720.10">
    <property type="entry name" value="Alkaline Phosphatase, subunit A"/>
    <property type="match status" value="1"/>
</dbReference>
<dbReference type="InterPro" id="IPR024607">
    <property type="entry name" value="Sulfatase_CS"/>
</dbReference>
<dbReference type="PANTHER" id="PTHR43108:SF6">
    <property type="entry name" value="N-SULPHOGLUCOSAMINE SULPHOHYDROLASE"/>
    <property type="match status" value="1"/>
</dbReference>
<keyword evidence="7" id="KW-1185">Reference proteome</keyword>
<evidence type="ECO:0000256" key="2">
    <source>
        <dbReference type="ARBA" id="ARBA00022801"/>
    </source>
</evidence>
<dbReference type="GO" id="GO:0004065">
    <property type="term" value="F:arylsulfatase activity"/>
    <property type="evidence" value="ECO:0007669"/>
    <property type="project" value="UniProtKB-EC"/>
</dbReference>
<gene>
    <name evidence="6" type="ORF">KOR34_03180</name>
</gene>
<dbReference type="AlphaFoldDB" id="A0A5C5VBS9"/>
<dbReference type="EMBL" id="SIHJ01000001">
    <property type="protein sequence ID" value="TWT35427.1"/>
    <property type="molecule type" value="Genomic_DNA"/>
</dbReference>
<dbReference type="Proteomes" id="UP000316714">
    <property type="component" value="Unassembled WGS sequence"/>
</dbReference>